<accession>A0A7J6WF23</accession>
<proteinExistence type="predicted"/>
<gene>
    <name evidence="2" type="ORF">FRX31_014442</name>
</gene>
<protein>
    <submittedName>
        <fullName evidence="2">Myosin heavy chain-related protein</fullName>
    </submittedName>
</protein>
<evidence type="ECO:0000313" key="3">
    <source>
        <dbReference type="Proteomes" id="UP000554482"/>
    </source>
</evidence>
<keyword evidence="1" id="KW-0175">Coiled coil</keyword>
<reference evidence="2 3" key="1">
    <citation type="submission" date="2020-06" db="EMBL/GenBank/DDBJ databases">
        <title>Transcriptomic and genomic resources for Thalictrum thalictroides and T. hernandezii: Facilitating candidate gene discovery in an emerging model plant lineage.</title>
        <authorList>
            <person name="Arias T."/>
            <person name="Riano-Pachon D.M."/>
            <person name="Di Stilio V.S."/>
        </authorList>
    </citation>
    <scope>NUCLEOTIDE SEQUENCE [LARGE SCALE GENOMIC DNA]</scope>
    <source>
        <strain evidence="3">cv. WT478/WT964</strain>
        <tissue evidence="2">Leaves</tissue>
    </source>
</reference>
<sequence>MGISLLVKESMERDLASPIIISEGTGDSLDALALALKEKVAALLLLSQQDERHLLERNATAAIQKKMEELQRNLQQVTNEKVKALMELAQHKQDYQILQEMTQRVSLVHLVGVYAYLDSRRAMLQ</sequence>
<dbReference type="Proteomes" id="UP000554482">
    <property type="component" value="Unassembled WGS sequence"/>
</dbReference>
<dbReference type="AlphaFoldDB" id="A0A7J6WF23"/>
<dbReference type="EMBL" id="JABWDY010016627">
    <property type="protein sequence ID" value="KAF5195971.1"/>
    <property type="molecule type" value="Genomic_DNA"/>
</dbReference>
<dbReference type="OrthoDB" id="1719803at2759"/>
<evidence type="ECO:0000256" key="1">
    <source>
        <dbReference type="SAM" id="Coils"/>
    </source>
</evidence>
<keyword evidence="3" id="KW-1185">Reference proteome</keyword>
<comment type="caution">
    <text evidence="2">The sequence shown here is derived from an EMBL/GenBank/DDBJ whole genome shotgun (WGS) entry which is preliminary data.</text>
</comment>
<feature type="non-terminal residue" evidence="2">
    <location>
        <position position="1"/>
    </location>
</feature>
<dbReference type="PANTHER" id="PTHR35712">
    <property type="entry name" value="MYOSIN HEAVY CHAIN-LIKE PROTEIN"/>
    <property type="match status" value="1"/>
</dbReference>
<dbReference type="PANTHER" id="PTHR35712:SF1">
    <property type="entry name" value="MYOSIN HEAVY CHAIN-LIKE PROTEIN"/>
    <property type="match status" value="1"/>
</dbReference>
<evidence type="ECO:0000313" key="2">
    <source>
        <dbReference type="EMBL" id="KAF5195971.1"/>
    </source>
</evidence>
<organism evidence="2 3">
    <name type="scientific">Thalictrum thalictroides</name>
    <name type="common">Rue-anemone</name>
    <name type="synonym">Anemone thalictroides</name>
    <dbReference type="NCBI Taxonomy" id="46969"/>
    <lineage>
        <taxon>Eukaryota</taxon>
        <taxon>Viridiplantae</taxon>
        <taxon>Streptophyta</taxon>
        <taxon>Embryophyta</taxon>
        <taxon>Tracheophyta</taxon>
        <taxon>Spermatophyta</taxon>
        <taxon>Magnoliopsida</taxon>
        <taxon>Ranunculales</taxon>
        <taxon>Ranunculaceae</taxon>
        <taxon>Thalictroideae</taxon>
        <taxon>Thalictrum</taxon>
    </lineage>
</organism>
<name>A0A7J6WF23_THATH</name>
<feature type="coiled-coil region" evidence="1">
    <location>
        <begin position="60"/>
        <end position="94"/>
    </location>
</feature>